<sequence length="236" mass="26180">MRAVRLSFFQMLAYMRRDMMLFAVCPAPILVGFLFRFAIPILEAALTERLHMPAIISPYFALMDIFFAMLSPAMFCFVSAMVSLEEADEKTAAYLFVTPLGRNGYLAARFCIPSAAAFLITLALLPVFKLTSLSPADIVLLAAGGALQGIIISLLILTFSSNKLEGMAVTKLSTLMILGAVIPFFVKHNIQYVVSPLPSFWIGKAILENMLIYMLPAFVLSAVWICFLLKLYLRKI</sequence>
<evidence type="ECO:0000313" key="3">
    <source>
        <dbReference type="Proteomes" id="UP000289794"/>
    </source>
</evidence>
<dbReference type="EMBL" id="CP035945">
    <property type="protein sequence ID" value="QBE99679.1"/>
    <property type="molecule type" value="Genomic_DNA"/>
</dbReference>
<dbReference type="AlphaFoldDB" id="A0A4P6M4I1"/>
<evidence type="ECO:0000313" key="2">
    <source>
        <dbReference type="EMBL" id="QBE99679.1"/>
    </source>
</evidence>
<feature type="transmembrane region" description="Helical" evidence="1">
    <location>
        <begin position="105"/>
        <end position="126"/>
    </location>
</feature>
<keyword evidence="1" id="KW-1133">Transmembrane helix</keyword>
<dbReference type="KEGG" id="bpro:PMF13cell1_05258"/>
<keyword evidence="1" id="KW-0812">Transmembrane</keyword>
<feature type="transmembrane region" description="Helical" evidence="1">
    <location>
        <begin position="210"/>
        <end position="233"/>
    </location>
</feature>
<dbReference type="Proteomes" id="UP000289794">
    <property type="component" value="Chromosome"/>
</dbReference>
<feature type="transmembrane region" description="Helical" evidence="1">
    <location>
        <begin position="59"/>
        <end position="84"/>
    </location>
</feature>
<name>A0A4P6M4I1_9FIRM</name>
<protein>
    <submittedName>
        <fullName evidence="2">Uncharacterized protein</fullName>
    </submittedName>
</protein>
<gene>
    <name evidence="2" type="ORF">PMF13cell1_05258</name>
</gene>
<keyword evidence="1" id="KW-0472">Membrane</keyword>
<reference evidence="2 3" key="1">
    <citation type="submission" date="2019-01" db="EMBL/GenBank/DDBJ databases">
        <title>PMF-metabolizing Aryl O-demethylase.</title>
        <authorList>
            <person name="Kim M."/>
        </authorList>
    </citation>
    <scope>NUCLEOTIDE SEQUENCE [LARGE SCALE GENOMIC DNA]</scope>
    <source>
        <strain evidence="2 3">PMF1</strain>
    </source>
</reference>
<feature type="transmembrane region" description="Helical" evidence="1">
    <location>
        <begin position="138"/>
        <end position="160"/>
    </location>
</feature>
<proteinExistence type="predicted"/>
<accession>A0A4P6M4I1</accession>
<evidence type="ECO:0000256" key="1">
    <source>
        <dbReference type="SAM" id="Phobius"/>
    </source>
</evidence>
<feature type="transmembrane region" description="Helical" evidence="1">
    <location>
        <begin position="20"/>
        <end position="39"/>
    </location>
</feature>
<organism evidence="2 3">
    <name type="scientific">Blautia producta</name>
    <dbReference type="NCBI Taxonomy" id="33035"/>
    <lineage>
        <taxon>Bacteria</taxon>
        <taxon>Bacillati</taxon>
        <taxon>Bacillota</taxon>
        <taxon>Clostridia</taxon>
        <taxon>Lachnospirales</taxon>
        <taxon>Lachnospiraceae</taxon>
        <taxon>Blautia</taxon>
    </lineage>
</organism>
<feature type="transmembrane region" description="Helical" evidence="1">
    <location>
        <begin position="172"/>
        <end position="190"/>
    </location>
</feature>